<name>A0A8H6IHE7_9AGAR</name>
<protein>
    <submittedName>
        <fullName evidence="1">Uncharacterized protein</fullName>
    </submittedName>
</protein>
<accession>A0A8H6IHE7</accession>
<organism evidence="1 2">
    <name type="scientific">Ephemerocybe angulata</name>
    <dbReference type="NCBI Taxonomy" id="980116"/>
    <lineage>
        <taxon>Eukaryota</taxon>
        <taxon>Fungi</taxon>
        <taxon>Dikarya</taxon>
        <taxon>Basidiomycota</taxon>
        <taxon>Agaricomycotina</taxon>
        <taxon>Agaricomycetes</taxon>
        <taxon>Agaricomycetidae</taxon>
        <taxon>Agaricales</taxon>
        <taxon>Agaricineae</taxon>
        <taxon>Psathyrellaceae</taxon>
        <taxon>Ephemerocybe</taxon>
    </lineage>
</organism>
<evidence type="ECO:0000313" key="2">
    <source>
        <dbReference type="Proteomes" id="UP000521943"/>
    </source>
</evidence>
<reference evidence="1 2" key="1">
    <citation type="submission" date="2020-07" db="EMBL/GenBank/DDBJ databases">
        <title>Comparative genomics of pyrophilous fungi reveals a link between fire events and developmental genes.</title>
        <authorList>
            <consortium name="DOE Joint Genome Institute"/>
            <person name="Steindorff A.S."/>
            <person name="Carver A."/>
            <person name="Calhoun S."/>
            <person name="Stillman K."/>
            <person name="Liu H."/>
            <person name="Lipzen A."/>
            <person name="Pangilinan J."/>
            <person name="Labutti K."/>
            <person name="Bruns T.D."/>
            <person name="Grigoriev I.V."/>
        </authorList>
    </citation>
    <scope>NUCLEOTIDE SEQUENCE [LARGE SCALE GENOMIC DNA]</scope>
    <source>
        <strain evidence="1 2">CBS 144469</strain>
    </source>
</reference>
<dbReference type="AlphaFoldDB" id="A0A8H6IHE7"/>
<dbReference type="Proteomes" id="UP000521943">
    <property type="component" value="Unassembled WGS sequence"/>
</dbReference>
<dbReference type="EMBL" id="JACGCI010000004">
    <property type="protein sequence ID" value="KAF6764202.1"/>
    <property type="molecule type" value="Genomic_DNA"/>
</dbReference>
<sequence>MPTPFNSQVVGEAMSTFDREVAPQPKCRNHLSTTRLIAGTEKNTVGQRTPHIDFATIQRKNPQIRPIPYQNTARYLGFLQENLQVTIARSQHYNTPYSFLQRYQSRPMHPSDAYKSISVGAVRTSVKMAAIGSERERLDAGCLACTGQPPVAALVDRWQSAAHVSRARAIAPLCLSRGLLELCLLVRLALWYPSRLFGKCREGMLPLRMRRLICMGGLT</sequence>
<keyword evidence="2" id="KW-1185">Reference proteome</keyword>
<gene>
    <name evidence="1" type="ORF">DFP72DRAFT_1129680</name>
</gene>
<proteinExistence type="predicted"/>
<comment type="caution">
    <text evidence="1">The sequence shown here is derived from an EMBL/GenBank/DDBJ whole genome shotgun (WGS) entry which is preliminary data.</text>
</comment>
<evidence type="ECO:0000313" key="1">
    <source>
        <dbReference type="EMBL" id="KAF6764202.1"/>
    </source>
</evidence>